<evidence type="ECO:0000313" key="15">
    <source>
        <dbReference type="Proteomes" id="UP000188533"/>
    </source>
</evidence>
<keyword evidence="10 12" id="KW-0472">Membrane</keyword>
<dbReference type="STRING" id="5353.A0A1Q3EB52"/>
<dbReference type="PROSITE" id="PS00893">
    <property type="entry name" value="NUDIX_BOX"/>
    <property type="match status" value="1"/>
</dbReference>
<keyword evidence="8 12" id="KW-1133">Transmembrane helix</keyword>
<feature type="compositionally biased region" description="Polar residues" evidence="11">
    <location>
        <begin position="97"/>
        <end position="106"/>
    </location>
</feature>
<feature type="domain" description="Nudix hydrolase" evidence="13">
    <location>
        <begin position="1061"/>
        <end position="1188"/>
    </location>
</feature>
<evidence type="ECO:0000256" key="9">
    <source>
        <dbReference type="ARBA" id="ARBA00023027"/>
    </source>
</evidence>
<dbReference type="Gene3D" id="3.90.79.20">
    <property type="match status" value="1"/>
</dbReference>
<feature type="transmembrane region" description="Helical" evidence="12">
    <location>
        <begin position="445"/>
        <end position="463"/>
    </location>
</feature>
<dbReference type="GO" id="GO:0015179">
    <property type="term" value="F:L-amino acid transmembrane transporter activity"/>
    <property type="evidence" value="ECO:0007669"/>
    <property type="project" value="TreeGrafter"/>
</dbReference>
<comment type="subcellular location">
    <subcellularLocation>
        <location evidence="2">Membrane</location>
        <topology evidence="2">Multi-pass membrane protein</topology>
    </subcellularLocation>
</comment>
<dbReference type="Proteomes" id="UP000188533">
    <property type="component" value="Unassembled WGS sequence"/>
</dbReference>
<keyword evidence="6" id="KW-0378">Hydrolase</keyword>
<evidence type="ECO:0000256" key="5">
    <source>
        <dbReference type="ARBA" id="ARBA00022723"/>
    </source>
</evidence>
<evidence type="ECO:0000256" key="12">
    <source>
        <dbReference type="SAM" id="Phobius"/>
    </source>
</evidence>
<evidence type="ECO:0000256" key="4">
    <source>
        <dbReference type="ARBA" id="ARBA00022692"/>
    </source>
</evidence>
<evidence type="ECO:0000313" key="14">
    <source>
        <dbReference type="EMBL" id="GAW04359.1"/>
    </source>
</evidence>
<dbReference type="Gene3D" id="1.20.1740.10">
    <property type="entry name" value="Amino acid/polyamine transporter I"/>
    <property type="match status" value="1"/>
</dbReference>
<feature type="compositionally biased region" description="Polar residues" evidence="11">
    <location>
        <begin position="158"/>
        <end position="175"/>
    </location>
</feature>
<reference evidence="14 15" key="2">
    <citation type="submission" date="2017-02" db="EMBL/GenBank/DDBJ databases">
        <title>A genome survey and senescence transcriptome analysis in Lentinula edodes.</title>
        <authorList>
            <person name="Sakamoto Y."/>
            <person name="Nakade K."/>
            <person name="Sato S."/>
            <person name="Yoshida Y."/>
            <person name="Miyazaki K."/>
            <person name="Natsume S."/>
            <person name="Konno N."/>
        </authorList>
    </citation>
    <scope>NUCLEOTIDE SEQUENCE [LARGE SCALE GENOMIC DNA]</scope>
    <source>
        <strain evidence="14 15">NBRC 111202</strain>
    </source>
</reference>
<keyword evidence="9" id="KW-0520">NAD</keyword>
<dbReference type="InterPro" id="IPR049734">
    <property type="entry name" value="NudC-like_C"/>
</dbReference>
<dbReference type="InterPro" id="IPR020084">
    <property type="entry name" value="NUDIX_hydrolase_CS"/>
</dbReference>
<dbReference type="AlphaFoldDB" id="A0A1Q3EB52"/>
<reference evidence="14 15" key="1">
    <citation type="submission" date="2016-08" db="EMBL/GenBank/DDBJ databases">
        <authorList>
            <consortium name="Lentinula edodes genome sequencing consortium"/>
            <person name="Sakamoto Y."/>
            <person name="Nakade K."/>
            <person name="Sato S."/>
            <person name="Yoshida Y."/>
            <person name="Miyazaki K."/>
            <person name="Natsume S."/>
            <person name="Konno N."/>
        </authorList>
    </citation>
    <scope>NUCLEOTIDE SEQUENCE [LARGE SCALE GENOMIC DNA]</scope>
    <source>
        <strain evidence="14 15">NBRC 111202</strain>
    </source>
</reference>
<evidence type="ECO:0000256" key="3">
    <source>
        <dbReference type="ARBA" id="ARBA00012381"/>
    </source>
</evidence>
<proteinExistence type="predicted"/>
<dbReference type="Pfam" id="PF13019">
    <property type="entry name" value="Sde2_N_Ubi_yeast"/>
    <property type="match status" value="1"/>
</dbReference>
<evidence type="ECO:0000256" key="1">
    <source>
        <dbReference type="ARBA" id="ARBA00001946"/>
    </source>
</evidence>
<dbReference type="InterPro" id="IPR002293">
    <property type="entry name" value="AA/rel_permease1"/>
</dbReference>
<feature type="transmembrane region" description="Helical" evidence="12">
    <location>
        <begin position="683"/>
        <end position="708"/>
    </location>
</feature>
<feature type="transmembrane region" description="Helical" evidence="12">
    <location>
        <begin position="728"/>
        <end position="746"/>
    </location>
</feature>
<comment type="cofactor">
    <cofactor evidence="1">
        <name>Mg(2+)</name>
        <dbReference type="ChEBI" id="CHEBI:18420"/>
    </cofactor>
</comment>
<keyword evidence="4 12" id="KW-0812">Transmembrane</keyword>
<dbReference type="GO" id="GO:0046872">
    <property type="term" value="F:metal ion binding"/>
    <property type="evidence" value="ECO:0007669"/>
    <property type="project" value="UniProtKB-KW"/>
</dbReference>
<feature type="transmembrane region" description="Helical" evidence="12">
    <location>
        <begin position="561"/>
        <end position="584"/>
    </location>
</feature>
<accession>A0A1Q3EB52</accession>
<gene>
    <name evidence="14" type="ORF">LENED_006139</name>
</gene>
<keyword evidence="5" id="KW-0479">Metal-binding</keyword>
<organism evidence="14 15">
    <name type="scientific">Lentinula edodes</name>
    <name type="common">Shiitake mushroom</name>
    <name type="synonym">Lentinus edodes</name>
    <dbReference type="NCBI Taxonomy" id="5353"/>
    <lineage>
        <taxon>Eukaryota</taxon>
        <taxon>Fungi</taxon>
        <taxon>Dikarya</taxon>
        <taxon>Basidiomycota</taxon>
        <taxon>Agaricomycotina</taxon>
        <taxon>Agaricomycetes</taxon>
        <taxon>Agaricomycetidae</taxon>
        <taxon>Agaricales</taxon>
        <taxon>Marasmiineae</taxon>
        <taxon>Omphalotaceae</taxon>
        <taxon>Lentinula</taxon>
    </lineage>
</organism>
<evidence type="ECO:0000256" key="6">
    <source>
        <dbReference type="ARBA" id="ARBA00022801"/>
    </source>
</evidence>
<feature type="transmembrane region" description="Helical" evidence="12">
    <location>
        <begin position="758"/>
        <end position="782"/>
    </location>
</feature>
<dbReference type="Pfam" id="PF13520">
    <property type="entry name" value="AA_permease_2"/>
    <property type="match status" value="1"/>
</dbReference>
<dbReference type="InterPro" id="IPR000086">
    <property type="entry name" value="NUDIX_hydrolase_dom"/>
</dbReference>
<evidence type="ECO:0000256" key="2">
    <source>
        <dbReference type="ARBA" id="ARBA00004141"/>
    </source>
</evidence>
<dbReference type="CDD" id="cd03429">
    <property type="entry name" value="NUDIX_NADH_pyrophosphatase_Nudt13"/>
    <property type="match status" value="1"/>
</dbReference>
<protein>
    <recommendedName>
        <fullName evidence="3">NAD(+) diphosphatase</fullName>
        <ecNumber evidence="3">3.6.1.22</ecNumber>
    </recommendedName>
</protein>
<dbReference type="InterPro" id="IPR024974">
    <property type="entry name" value="Sde2_N"/>
</dbReference>
<feature type="transmembrane region" description="Helical" evidence="12">
    <location>
        <begin position="657"/>
        <end position="677"/>
    </location>
</feature>
<dbReference type="PROSITE" id="PS51462">
    <property type="entry name" value="NUDIX"/>
    <property type="match status" value="1"/>
</dbReference>
<name>A0A1Q3EB52_LENED</name>
<feature type="transmembrane region" description="Helical" evidence="12">
    <location>
        <begin position="411"/>
        <end position="433"/>
    </location>
</feature>
<dbReference type="Pfam" id="PF22782">
    <property type="entry name" value="SDE2"/>
    <property type="match status" value="1"/>
</dbReference>
<keyword evidence="7" id="KW-0460">Magnesium</keyword>
<dbReference type="EC" id="3.6.1.22" evidence="3"/>
<feature type="transmembrane region" description="Helical" evidence="12">
    <location>
        <begin position="358"/>
        <end position="380"/>
    </location>
</feature>
<dbReference type="InterPro" id="IPR015797">
    <property type="entry name" value="NUDIX_hydrolase-like_dom_sf"/>
</dbReference>
<feature type="transmembrane region" description="Helical" evidence="12">
    <location>
        <begin position="475"/>
        <end position="501"/>
    </location>
</feature>
<dbReference type="GO" id="GO:0016020">
    <property type="term" value="C:membrane"/>
    <property type="evidence" value="ECO:0007669"/>
    <property type="project" value="UniProtKB-SubCell"/>
</dbReference>
<evidence type="ECO:0000256" key="8">
    <source>
        <dbReference type="ARBA" id="ARBA00022989"/>
    </source>
</evidence>
<dbReference type="InterPro" id="IPR053822">
    <property type="entry name" value="SDE2-like_dom"/>
</dbReference>
<dbReference type="EMBL" id="BDGU01000186">
    <property type="protein sequence ID" value="GAW04359.1"/>
    <property type="molecule type" value="Genomic_DNA"/>
</dbReference>
<dbReference type="SUPFAM" id="SSF55811">
    <property type="entry name" value="Nudix"/>
    <property type="match status" value="1"/>
</dbReference>
<dbReference type="InterPro" id="IPR050598">
    <property type="entry name" value="AminoAcid_Transporter"/>
</dbReference>
<evidence type="ECO:0000259" key="13">
    <source>
        <dbReference type="PROSITE" id="PS51462"/>
    </source>
</evidence>
<keyword evidence="15" id="KW-1185">Reference proteome</keyword>
<feature type="region of interest" description="Disordered" evidence="11">
    <location>
        <begin position="90"/>
        <end position="113"/>
    </location>
</feature>
<feature type="region of interest" description="Disordered" evidence="11">
    <location>
        <begin position="212"/>
        <end position="240"/>
    </location>
</feature>
<feature type="region of interest" description="Disordered" evidence="11">
    <location>
        <begin position="294"/>
        <end position="316"/>
    </location>
</feature>
<comment type="caution">
    <text evidence="14">The sequence shown here is derived from an EMBL/GenBank/DDBJ whole genome shotgun (WGS) entry which is preliminary data.</text>
</comment>
<feature type="transmembrane region" description="Helical" evidence="12">
    <location>
        <begin position="522"/>
        <end position="541"/>
    </location>
</feature>
<dbReference type="Gene3D" id="3.90.79.10">
    <property type="entry name" value="Nucleoside Triphosphate Pyrophosphohydrolase"/>
    <property type="match status" value="1"/>
</dbReference>
<feature type="transmembrane region" description="Helical" evidence="12">
    <location>
        <begin position="326"/>
        <end position="346"/>
    </location>
</feature>
<dbReference type="Pfam" id="PF00293">
    <property type="entry name" value="NUDIX"/>
    <property type="match status" value="1"/>
</dbReference>
<sequence>MITNVLVSSFAPFGTLTLAAPSVTQISDVLSLLTEKYPLLPSSGLILSTHSGITPEDSSLASLCENGPNLISLRLSPRVLGGKGGFGSQLRAAGGRMSSQKTNNNDSCRDLSGRRLSTLKEAKKLADYLESEPERLAAKAEAQKAKLEALERRLGIDSPSTGAGPSRTGSSSTEQPAKLAGKKHRFDDTEYLEQSRELVDNVKSAVSAALLKKKKKAKLSPTDAQSSKAQAPSKMPTPVAVPAAPTEALLPYLPPVLQSLGMQVDLSSNSERTPLIQDTSSNYNGTLNNPAGIPGKVPHTNDEDSTTFTTNDGESFDNVPRTKRQLGLFSAIFLIFNRVIGTGIYATPSVILRTSGSVGVALFMWLVGALIAAMGTTVFIELGTGLPRSGGEKNYLEFIYRRPEFLVTCTYSIYAVITGSAAANSVVFGEYVIHALAKEPTRLNTRFVAFLCLTFILLLHGSLLKWGLRLQNSLAMFKLLILSAIALCGILSLAGVAGFAVKEDYEAPNNFQWNKMWEGSRGDANAFVTGLYNVIWSFVGYSTANYALSEVRDPVRTIKRAAPIAMSAVTLVYIFVNIAYFAVVSKNDILSSKRIVAALFFRNLFGEGTERALSVFIAFSTLGNLLSGQFSQGRVVQELGREGLLPFSGFFASNKPFGAPLAGLFTQYVVSVAFVILPPPGDAYLFMISLSSYCAALINTLVSFGLLLLYTSYLRAYDWKPPFRAPKLVVVLFAISNLFLVIVPLIPPASGSRTYEHLPYWSHVLVAFSVSMVGIGYWFFWVKWLPRKKGYKLAREWVLQDDVIANTLAKMTEQRTIMFAGSPLNRLSWLRTSHSFLNSIIVSPKSRWLLFKSGNPLTSKSEGKSILAYLSTKDVGPFIGEAPHFGQGKESGLLTSEEQITATEGVRHRGSPIVFLGLHENTSSGSGALPSSDFIDAEKAVAKLEGVPYFAMDVADLEMEDSAIETALKETEVTKAGTTLTWLDARSVMTNANLFDGAIFAEARSMVDWNTRNKFCPGCGSRQHSLWGGWKFGCSTLMPWSDNTGRKPCPSGKGLHNFTHPRSDPVVIMLAVDETGEKILLGQNNRFKGQFYSALAGFIEPGETFEDAVKREMWEEAGVKAWDVQYHSGQPWPFPASLMCGFYARADSTQPVRVDLDNELSDARWFTREEVMSVLNHATGSYLDLAKLAEASSQLNKDANDPPFRVPPTTAIAGVLIKDWAEGKVQFPPFALNSLKGNL</sequence>
<feature type="region of interest" description="Disordered" evidence="11">
    <location>
        <begin position="151"/>
        <end position="186"/>
    </location>
</feature>
<evidence type="ECO:0000256" key="7">
    <source>
        <dbReference type="ARBA" id="ARBA00022842"/>
    </source>
</evidence>
<evidence type="ECO:0000256" key="11">
    <source>
        <dbReference type="SAM" id="MobiDB-lite"/>
    </source>
</evidence>
<dbReference type="PANTHER" id="PTHR11785:SF498">
    <property type="entry name" value="HIGH-AFFINITY METHIONINE PERMEASE"/>
    <property type="match status" value="1"/>
</dbReference>
<evidence type="ECO:0000256" key="10">
    <source>
        <dbReference type="ARBA" id="ARBA00023136"/>
    </source>
</evidence>
<dbReference type="PANTHER" id="PTHR11785">
    <property type="entry name" value="AMINO ACID TRANSPORTER"/>
    <property type="match status" value="1"/>
</dbReference>
<dbReference type="GO" id="GO:0016787">
    <property type="term" value="F:hydrolase activity"/>
    <property type="evidence" value="ECO:0007669"/>
    <property type="project" value="UniProtKB-KW"/>
</dbReference>